<keyword evidence="2" id="KW-1185">Reference proteome</keyword>
<proteinExistence type="predicted"/>
<accession>A0ABS4Z2U1</accession>
<sequence>MYVQTFIPGGRPIPVLLATTSTDELLRLRLTREGWVPFGQPLQSGAVGEVRSGLDRLQVVANGRVLLDHLLDPVTPDGWWTAVDALGSHCVVVLAREGSVDLGGPDAAERLSGLLGTEQAMSAALPVVTDLTG</sequence>
<evidence type="ECO:0000313" key="1">
    <source>
        <dbReference type="EMBL" id="MBP2415368.1"/>
    </source>
</evidence>
<reference evidence="1 2" key="1">
    <citation type="submission" date="2021-03" db="EMBL/GenBank/DDBJ databases">
        <title>Sequencing the genomes of 1000 actinobacteria strains.</title>
        <authorList>
            <person name="Klenk H.-P."/>
        </authorList>
    </citation>
    <scope>NUCLEOTIDE SEQUENCE [LARGE SCALE GENOMIC DNA]</scope>
    <source>
        <strain evidence="1 2">DSM 12936</strain>
    </source>
</reference>
<protein>
    <submittedName>
        <fullName evidence="1">Uncharacterized protein</fullName>
    </submittedName>
</protein>
<dbReference type="Proteomes" id="UP000758168">
    <property type="component" value="Unassembled WGS sequence"/>
</dbReference>
<name>A0ABS4Z2U1_9ACTN</name>
<dbReference type="RefSeq" id="WP_245357918.1">
    <property type="nucleotide sequence ID" value="NZ_BAAAMH010000036.1"/>
</dbReference>
<evidence type="ECO:0000313" key="2">
    <source>
        <dbReference type="Proteomes" id="UP000758168"/>
    </source>
</evidence>
<gene>
    <name evidence="1" type="ORF">JOF54_000290</name>
</gene>
<comment type="caution">
    <text evidence="1">The sequence shown here is derived from an EMBL/GenBank/DDBJ whole genome shotgun (WGS) entry which is preliminary data.</text>
</comment>
<dbReference type="EMBL" id="JAGIOB010000001">
    <property type="protein sequence ID" value="MBP2415368.1"/>
    <property type="molecule type" value="Genomic_DNA"/>
</dbReference>
<organism evidence="1 2">
    <name type="scientific">Microlunatus capsulatus</name>
    <dbReference type="NCBI Taxonomy" id="99117"/>
    <lineage>
        <taxon>Bacteria</taxon>
        <taxon>Bacillati</taxon>
        <taxon>Actinomycetota</taxon>
        <taxon>Actinomycetes</taxon>
        <taxon>Propionibacteriales</taxon>
        <taxon>Propionibacteriaceae</taxon>
        <taxon>Microlunatus</taxon>
    </lineage>
</organism>